<keyword evidence="7 9" id="KW-0924">Ammonia transport</keyword>
<evidence type="ECO:0000256" key="1">
    <source>
        <dbReference type="ARBA" id="ARBA00004141"/>
    </source>
</evidence>
<accession>A0ABV4WNP9</accession>
<protein>
    <recommendedName>
        <fullName evidence="8 9">Ammonium transporter</fullName>
    </recommendedName>
</protein>
<evidence type="ECO:0000256" key="2">
    <source>
        <dbReference type="ARBA" id="ARBA00005887"/>
    </source>
</evidence>
<name>A0ABV4WNP9_9CYAN</name>
<dbReference type="PROSITE" id="PS01219">
    <property type="entry name" value="AMMONIUM_TRANSP"/>
    <property type="match status" value="1"/>
</dbReference>
<dbReference type="NCBIfam" id="TIGR00836">
    <property type="entry name" value="amt"/>
    <property type="match status" value="1"/>
</dbReference>
<feature type="transmembrane region" description="Helical" evidence="9">
    <location>
        <begin position="182"/>
        <end position="204"/>
    </location>
</feature>
<dbReference type="EMBL" id="JBHFNT010000171">
    <property type="protein sequence ID" value="MFB2836721.1"/>
    <property type="molecule type" value="Genomic_DNA"/>
</dbReference>
<evidence type="ECO:0000256" key="3">
    <source>
        <dbReference type="ARBA" id="ARBA00022448"/>
    </source>
</evidence>
<feature type="transmembrane region" description="Helical" evidence="9">
    <location>
        <begin position="337"/>
        <end position="356"/>
    </location>
</feature>
<feature type="transmembrane region" description="Helical" evidence="9">
    <location>
        <begin position="276"/>
        <end position="300"/>
    </location>
</feature>
<feature type="domain" description="Ammonium transporter AmtB-like" evidence="10">
    <location>
        <begin position="51"/>
        <end position="459"/>
    </location>
</feature>
<comment type="subcellular location">
    <subcellularLocation>
        <location evidence="9">Cell membrane</location>
        <topology evidence="9">Multi-pass membrane protein</topology>
    </subcellularLocation>
    <subcellularLocation>
        <location evidence="1">Membrane</location>
        <topology evidence="1">Multi-pass membrane protein</topology>
    </subcellularLocation>
</comment>
<gene>
    <name evidence="11" type="ORF">ACE1CA_19500</name>
</gene>
<feature type="transmembrane region" description="Helical" evidence="9">
    <location>
        <begin position="83"/>
        <end position="103"/>
    </location>
</feature>
<dbReference type="PANTHER" id="PTHR43029:SF10">
    <property type="entry name" value="AMMONIUM TRANSPORTER MEP2"/>
    <property type="match status" value="1"/>
</dbReference>
<proteinExistence type="inferred from homology"/>
<keyword evidence="6 9" id="KW-0472">Membrane</keyword>
<feature type="transmembrane region" description="Helical" evidence="9">
    <location>
        <begin position="50"/>
        <end position="71"/>
    </location>
</feature>
<evidence type="ECO:0000256" key="7">
    <source>
        <dbReference type="ARBA" id="ARBA00023177"/>
    </source>
</evidence>
<comment type="caution">
    <text evidence="11">The sequence shown here is derived from an EMBL/GenBank/DDBJ whole genome shotgun (WGS) entry which is preliminary data.</text>
</comment>
<keyword evidence="12" id="KW-1185">Reference proteome</keyword>
<reference evidence="11 12" key="1">
    <citation type="submission" date="2024-09" db="EMBL/GenBank/DDBJ databases">
        <title>Floridaenema gen nov. (Aerosakkonemataceae, Aerosakkonematales ord. nov., Cyanobacteria) from benthic tropical and subtropical fresh waters, with the description of four new species.</title>
        <authorList>
            <person name="Moretto J.A."/>
            <person name="Berthold D.E."/>
            <person name="Lefler F.W."/>
            <person name="Huang I.-S."/>
            <person name="Laughinghouse H. IV."/>
        </authorList>
    </citation>
    <scope>NUCLEOTIDE SEQUENCE [LARGE SCALE GENOMIC DNA]</scope>
    <source>
        <strain evidence="11 12">BLCC-F167</strain>
    </source>
</reference>
<evidence type="ECO:0000313" key="12">
    <source>
        <dbReference type="Proteomes" id="UP001576780"/>
    </source>
</evidence>
<sequence length="471" mass="49698">MLKKFIIPCIISALVIIGPMAIQSLAQDTSPSPSPSPTLVSPSKIDTGDSAWMLISSALVLLMTPGLAFFYGGLVRSRNVLNTMMMSLILMAVVGVTWILWGYSLAFAPNELTGANPPYVMNPILGSLKWMFLNGVSFDQPDPIGYAPTIPHQLFMAYQMMFAIITPAIISGAIVERISFKAFFWFIIFWSTFIYSPLAHWVWGKGWIGTMGALDFAGGTVVHISSGVSAVVAAWILGPRKTYPTQPAAPHNVPYVLLGIGLLWFGWMGFNGGSALGAGPLATVAFVATTVATAAGGLTWTIAEWVLRGKPTAVGIASGFLAGLVAITPAAGFVTPLGAILMGSIVAFCCFWAVSWRAKLQFDDSLDTYPIHGVGGTLGAILTGFFATKAVNSAGNDGLLSGNPGLVVTQVIGVIATYIFAAVGTVIILKLLGLVMPLRVKPLAEDQGLDINEHGEEAYGEEFASGLSLGE</sequence>
<evidence type="ECO:0000256" key="5">
    <source>
        <dbReference type="ARBA" id="ARBA00022989"/>
    </source>
</evidence>
<dbReference type="InterPro" id="IPR001905">
    <property type="entry name" value="Ammonium_transpt"/>
</dbReference>
<keyword evidence="5 9" id="KW-1133">Transmembrane helix</keyword>
<feature type="transmembrane region" description="Helical" evidence="9">
    <location>
        <begin position="368"/>
        <end position="387"/>
    </location>
</feature>
<evidence type="ECO:0000256" key="9">
    <source>
        <dbReference type="RuleBase" id="RU362002"/>
    </source>
</evidence>
<dbReference type="Gene3D" id="1.10.3430.10">
    <property type="entry name" value="Ammonium transporter AmtB like domains"/>
    <property type="match status" value="1"/>
</dbReference>
<evidence type="ECO:0000313" key="11">
    <source>
        <dbReference type="EMBL" id="MFB2836721.1"/>
    </source>
</evidence>
<feature type="transmembrane region" description="Helical" evidence="9">
    <location>
        <begin position="216"/>
        <end position="237"/>
    </location>
</feature>
<dbReference type="RefSeq" id="WP_413279093.1">
    <property type="nucleotide sequence ID" value="NZ_JBHFNT010000171.1"/>
</dbReference>
<evidence type="ECO:0000256" key="8">
    <source>
        <dbReference type="ARBA" id="ARBA00050025"/>
    </source>
</evidence>
<dbReference type="InterPro" id="IPR018047">
    <property type="entry name" value="Ammonium_transpt_CS"/>
</dbReference>
<evidence type="ECO:0000259" key="10">
    <source>
        <dbReference type="Pfam" id="PF00909"/>
    </source>
</evidence>
<feature type="transmembrane region" description="Helical" evidence="9">
    <location>
        <begin position="249"/>
        <end position="270"/>
    </location>
</feature>
<dbReference type="PANTHER" id="PTHR43029">
    <property type="entry name" value="AMMONIUM TRANSPORTER MEP2"/>
    <property type="match status" value="1"/>
</dbReference>
<keyword evidence="3 9" id="KW-0813">Transport</keyword>
<dbReference type="InterPro" id="IPR024041">
    <property type="entry name" value="NH4_transpt_AmtB-like_dom"/>
</dbReference>
<organism evidence="11 12">
    <name type="scientific">Floridaenema evergladense BLCC-F167</name>
    <dbReference type="NCBI Taxonomy" id="3153639"/>
    <lineage>
        <taxon>Bacteria</taxon>
        <taxon>Bacillati</taxon>
        <taxon>Cyanobacteriota</taxon>
        <taxon>Cyanophyceae</taxon>
        <taxon>Oscillatoriophycideae</taxon>
        <taxon>Aerosakkonematales</taxon>
        <taxon>Aerosakkonemataceae</taxon>
        <taxon>Floridanema</taxon>
        <taxon>Floridanema evergladense</taxon>
    </lineage>
</organism>
<evidence type="ECO:0000256" key="4">
    <source>
        <dbReference type="ARBA" id="ARBA00022692"/>
    </source>
</evidence>
<feature type="transmembrane region" description="Helical" evidence="9">
    <location>
        <begin position="312"/>
        <end position="331"/>
    </location>
</feature>
<evidence type="ECO:0000256" key="6">
    <source>
        <dbReference type="ARBA" id="ARBA00023136"/>
    </source>
</evidence>
<feature type="transmembrane region" description="Helical" evidence="9">
    <location>
        <begin position="155"/>
        <end position="175"/>
    </location>
</feature>
<comment type="similarity">
    <text evidence="2 9">Belongs to the ammonia transporter channel (TC 1.A.11.2) family.</text>
</comment>
<keyword evidence="4 9" id="KW-0812">Transmembrane</keyword>
<dbReference type="Pfam" id="PF00909">
    <property type="entry name" value="Ammonium_transp"/>
    <property type="match status" value="1"/>
</dbReference>
<dbReference type="InterPro" id="IPR029020">
    <property type="entry name" value="Ammonium/urea_transptr"/>
</dbReference>
<dbReference type="SUPFAM" id="SSF111352">
    <property type="entry name" value="Ammonium transporter"/>
    <property type="match status" value="1"/>
</dbReference>
<dbReference type="Proteomes" id="UP001576780">
    <property type="component" value="Unassembled WGS sequence"/>
</dbReference>
<dbReference type="PRINTS" id="PR00173">
    <property type="entry name" value="EDTRNSPORT"/>
</dbReference>
<feature type="transmembrane region" description="Helical" evidence="9">
    <location>
        <begin position="407"/>
        <end position="432"/>
    </location>
</feature>